<dbReference type="EMBL" id="BSND01000013">
    <property type="protein sequence ID" value="GLQ00844.1"/>
    <property type="molecule type" value="Genomic_DNA"/>
</dbReference>
<dbReference type="SUPFAM" id="SSF52540">
    <property type="entry name" value="P-loop containing nucleoside triphosphate hydrolases"/>
    <property type="match status" value="1"/>
</dbReference>
<dbReference type="Proteomes" id="UP001161423">
    <property type="component" value="Unassembled WGS sequence"/>
</dbReference>
<evidence type="ECO:0000313" key="2">
    <source>
        <dbReference type="Proteomes" id="UP001161423"/>
    </source>
</evidence>
<comment type="caution">
    <text evidence="1">The sequence shown here is derived from an EMBL/GenBank/DDBJ whole genome shotgun (WGS) entry which is preliminary data.</text>
</comment>
<reference evidence="1" key="2">
    <citation type="submission" date="2023-01" db="EMBL/GenBank/DDBJ databases">
        <title>Draft genome sequence of Methylophaga thalassica strain NBRC 102424.</title>
        <authorList>
            <person name="Sun Q."/>
            <person name="Mori K."/>
        </authorList>
    </citation>
    <scope>NUCLEOTIDE SEQUENCE</scope>
    <source>
        <strain evidence="1">NBRC 102424</strain>
    </source>
</reference>
<organism evidence="1 2">
    <name type="scientific">Methylophaga thalassica</name>
    <dbReference type="NCBI Taxonomy" id="40223"/>
    <lineage>
        <taxon>Bacteria</taxon>
        <taxon>Pseudomonadati</taxon>
        <taxon>Pseudomonadota</taxon>
        <taxon>Gammaproteobacteria</taxon>
        <taxon>Thiotrichales</taxon>
        <taxon>Piscirickettsiaceae</taxon>
        <taxon>Methylophaga</taxon>
    </lineage>
</organism>
<dbReference type="Gene3D" id="3.40.50.300">
    <property type="entry name" value="P-loop containing nucleotide triphosphate hydrolases"/>
    <property type="match status" value="1"/>
</dbReference>
<evidence type="ECO:0000313" key="1">
    <source>
        <dbReference type="EMBL" id="GLQ00844.1"/>
    </source>
</evidence>
<reference evidence="1" key="1">
    <citation type="journal article" date="2014" name="Int. J. Syst. Evol. Microbiol.">
        <title>Complete genome of a new Firmicutes species belonging to the dominant human colonic microbiota ('Ruminococcus bicirculans') reveals two chromosomes and a selective capacity to utilize plant glucans.</title>
        <authorList>
            <consortium name="NISC Comparative Sequencing Program"/>
            <person name="Wegmann U."/>
            <person name="Louis P."/>
            <person name="Goesmann A."/>
            <person name="Henrissat B."/>
            <person name="Duncan S.H."/>
            <person name="Flint H.J."/>
        </authorList>
    </citation>
    <scope>NUCLEOTIDE SEQUENCE</scope>
    <source>
        <strain evidence="1">NBRC 102424</strain>
    </source>
</reference>
<keyword evidence="2" id="KW-1185">Reference proteome</keyword>
<dbReference type="InterPro" id="IPR027417">
    <property type="entry name" value="P-loop_NTPase"/>
</dbReference>
<dbReference type="RefSeq" id="WP_284723652.1">
    <property type="nucleotide sequence ID" value="NZ_BSND01000013.1"/>
</dbReference>
<name>A0ABQ5TXU4_9GAMM</name>
<sequence>MDNLIEITGDDIASLNDADLRNLIGLLCEAEYRLEDISTSGITYGGHQDASDGGLDVVIKSNTVPRHGYLTRSPVGIQVKKPKMPRAAILKEMKPDGRLRDVIKSLITKEGAYLIISSGDSTTDSTLRSRKAAMLEALEGEADKHKLFIDFYDRSRVASWVRNHPALILWVRNKIGKPLSGWQPFGNWANSPNGVEDEYLFDGNLRLHDGTSSKSDNSSVIEGLNHLREKLSHPHSSIRLTGLSGVGKTRLVQALFDRRIGAHALNQANVLYTDISDSPTPEPIQFTEQLIARCDDAILVIDNCSKELHDKLTKICKRPESKLSLITVEYDVREHLPEETSVFRLEPSSDELISNLIEQRYPQIGQVNARSIANFSGGNARIAIAIANTVGKSENISELKQEALFERLFHQRNYPNDDLMTSAYALSLVYSFDGEDTEPEKSELAILGSFFNKTPNELFRAVTILRERDLVQSRSKWRAVLPHAIANRLALKAISQIPKATLTHYFLTCGSERLLKSFSRRLGYLHDCQTAREIVNDWLEPDGWIGEHITNLNPLGLEILKNIAPVSPEKTLVLFEHAAHGDNGYKFTNREHKHSRDFTKLIRLIAYDRSLFQRCSELLCKYALTEKPGENNNSIRDLFKSLFYIYLSGTHALAEERSKIIRSLLVSSNEDEQTLGVELLSAALESGHFSSHYGFSFGAHSRDFGYQPKTNKDVFLWFEHYINLCIEFSEPSMAISTEVRKCLATQLRSLWLMAGVSTLLIEAAKKLNASAPWPQGWSASQSIRRFDLKRFDEEKTSQFIEFENALRPKTLIEQARIFLYPRRGNYVDFFDFDTNEDASLDDVRSYDASTERVGKFIENIGNQIGGDETVFAELLPELLCSDLNTVGFLAEGLAQSTNSRDKVWQKLYKSYTELPKDKRHIRFLIGFLGGCRLSSPRFFDEALEQMVTDEELGEWFPTFQIAFPLDEKGLTRLHLALDLNKADIFQYKQLAWGRAHEKINDANLLDLLEKINSKENGNIVCLEILHMRIFGNKEEKREHPKALLSFARKVLSQYSFVKNTHDHIGDYRLSEVAKACLNNQPDNYTIAIFDNIVNAFKDYWRNSYEFEKLFSVMAKLQPELFLNKFMNEDGIVTSYTFTSSRRQSPLAFLDDSVIIQWLKGDLENRWPTLTQSAPLSKTKANSEKHEWRPFVLWIIENINEYDKLFEDMWHSLWPTSWSGSRANIVAKRAYLFDDLFNHSNSEVANFAKKYAVQIQKEIAKERECEERDNKREHETFE</sequence>
<accession>A0ABQ5TXU4</accession>
<proteinExistence type="predicted"/>
<gene>
    <name evidence="1" type="ORF">GCM10007891_26970</name>
</gene>
<evidence type="ECO:0008006" key="3">
    <source>
        <dbReference type="Google" id="ProtNLM"/>
    </source>
</evidence>
<protein>
    <recommendedName>
        <fullName evidence="3">Restriction endonuclease</fullName>
    </recommendedName>
</protein>